<gene>
    <name evidence="1" type="ORF">DVH24_016177</name>
</gene>
<evidence type="ECO:0000313" key="2">
    <source>
        <dbReference type="Proteomes" id="UP000290289"/>
    </source>
</evidence>
<dbReference type="STRING" id="3750.A0A498JF06"/>
<evidence type="ECO:0000313" key="1">
    <source>
        <dbReference type="EMBL" id="RXH94110.1"/>
    </source>
</evidence>
<accession>A0A498JF06</accession>
<reference evidence="1 2" key="1">
    <citation type="submission" date="2018-10" db="EMBL/GenBank/DDBJ databases">
        <title>A high-quality apple genome assembly.</title>
        <authorList>
            <person name="Hu J."/>
        </authorList>
    </citation>
    <scope>NUCLEOTIDE SEQUENCE [LARGE SCALE GENOMIC DNA]</scope>
    <source>
        <strain evidence="2">cv. HFTH1</strain>
        <tissue evidence="1">Young leaf</tissue>
    </source>
</reference>
<dbReference type="AlphaFoldDB" id="A0A498JF06"/>
<protein>
    <submittedName>
        <fullName evidence="1">Uncharacterized protein</fullName>
    </submittedName>
</protein>
<keyword evidence="2" id="KW-1185">Reference proteome</keyword>
<comment type="caution">
    <text evidence="1">The sequence shown here is derived from an EMBL/GenBank/DDBJ whole genome shotgun (WGS) entry which is preliminary data.</text>
</comment>
<organism evidence="1 2">
    <name type="scientific">Malus domestica</name>
    <name type="common">Apple</name>
    <name type="synonym">Pyrus malus</name>
    <dbReference type="NCBI Taxonomy" id="3750"/>
    <lineage>
        <taxon>Eukaryota</taxon>
        <taxon>Viridiplantae</taxon>
        <taxon>Streptophyta</taxon>
        <taxon>Embryophyta</taxon>
        <taxon>Tracheophyta</taxon>
        <taxon>Spermatophyta</taxon>
        <taxon>Magnoliopsida</taxon>
        <taxon>eudicotyledons</taxon>
        <taxon>Gunneridae</taxon>
        <taxon>Pentapetalae</taxon>
        <taxon>rosids</taxon>
        <taxon>fabids</taxon>
        <taxon>Rosales</taxon>
        <taxon>Rosaceae</taxon>
        <taxon>Amygdaloideae</taxon>
        <taxon>Maleae</taxon>
        <taxon>Malus</taxon>
    </lineage>
</organism>
<proteinExistence type="predicted"/>
<name>A0A498JF06_MALDO</name>
<dbReference type="Proteomes" id="UP000290289">
    <property type="component" value="Chromosome 7"/>
</dbReference>
<sequence length="155" mass="18254">MASYFSRAMLTLRGKLRGTEWDPENSHRIGFSDFWRLLNSNNVQHMEYSNYVILPYYKDEKMEGAKGNLKEVIFRRHVVDRMPIYSWNDVWQKLHQQIENVEVLNVDTVPAQVYSTVATAVIWSMRLALSIVLYLWIGNLTVENKSHIDGRRDFA</sequence>
<dbReference type="EMBL" id="RDQH01000333">
    <property type="protein sequence ID" value="RXH94110.1"/>
    <property type="molecule type" value="Genomic_DNA"/>
</dbReference>